<gene>
    <name evidence="2" type="ORF">OLC1_LOCUS2754</name>
</gene>
<dbReference type="AlphaFoldDB" id="A0AAV1C7P1"/>
<feature type="region of interest" description="Disordered" evidence="1">
    <location>
        <begin position="35"/>
        <end position="54"/>
    </location>
</feature>
<keyword evidence="3" id="KW-1185">Reference proteome</keyword>
<sequence length="350" mass="39700">MVGSGPRRLDEVFDQSSLDWENVIDEENVPFENFDSDGYDHFEDDTPPSPPPVRSPTVVRRLTVCYGGTQPEVSDCHNLAMRMLLVPVEDLVTSKSYLGGRIQGKEVLRYCRIGRSARDQVIAWLWLMLENTLFTDRSGTRIRVAILSEIIDDLTLVTSFRGALACPPERKMPHSPGPDNSAERLKKLRREIDGLTAADVTWLPYGLEPVDDDLRTLYNGGYSTEILLSHTCLHEYCARLCTSRPFLHLSLDPRSYKLDLGELQPSDIDETACVDCYLDWYIRVSHPLLVLDRATVGTLRAGVGNISHWINRLSMLSRITLGELGRWDPETVRKHQALFAQFTKDFHSSH</sequence>
<feature type="compositionally biased region" description="Acidic residues" evidence="1">
    <location>
        <begin position="35"/>
        <end position="46"/>
    </location>
</feature>
<protein>
    <submittedName>
        <fullName evidence="2">OLC1v1025471C1</fullName>
    </submittedName>
</protein>
<name>A0AAV1C7P1_OLDCO</name>
<evidence type="ECO:0000313" key="2">
    <source>
        <dbReference type="EMBL" id="CAI9090654.1"/>
    </source>
</evidence>
<organism evidence="2 3">
    <name type="scientific">Oldenlandia corymbosa var. corymbosa</name>
    <dbReference type="NCBI Taxonomy" id="529605"/>
    <lineage>
        <taxon>Eukaryota</taxon>
        <taxon>Viridiplantae</taxon>
        <taxon>Streptophyta</taxon>
        <taxon>Embryophyta</taxon>
        <taxon>Tracheophyta</taxon>
        <taxon>Spermatophyta</taxon>
        <taxon>Magnoliopsida</taxon>
        <taxon>eudicotyledons</taxon>
        <taxon>Gunneridae</taxon>
        <taxon>Pentapetalae</taxon>
        <taxon>asterids</taxon>
        <taxon>lamiids</taxon>
        <taxon>Gentianales</taxon>
        <taxon>Rubiaceae</taxon>
        <taxon>Rubioideae</taxon>
        <taxon>Spermacoceae</taxon>
        <taxon>Hedyotis-Oldenlandia complex</taxon>
        <taxon>Oldenlandia</taxon>
    </lineage>
</organism>
<dbReference type="EMBL" id="OX459118">
    <property type="protein sequence ID" value="CAI9090654.1"/>
    <property type="molecule type" value="Genomic_DNA"/>
</dbReference>
<evidence type="ECO:0000313" key="3">
    <source>
        <dbReference type="Proteomes" id="UP001161247"/>
    </source>
</evidence>
<dbReference type="Proteomes" id="UP001161247">
    <property type="component" value="Chromosome 1"/>
</dbReference>
<proteinExistence type="predicted"/>
<accession>A0AAV1C7P1</accession>
<reference evidence="2" key="1">
    <citation type="submission" date="2023-03" db="EMBL/GenBank/DDBJ databases">
        <authorList>
            <person name="Julca I."/>
        </authorList>
    </citation>
    <scope>NUCLEOTIDE SEQUENCE</scope>
</reference>
<evidence type="ECO:0000256" key="1">
    <source>
        <dbReference type="SAM" id="MobiDB-lite"/>
    </source>
</evidence>